<dbReference type="RefSeq" id="WP_203781626.1">
    <property type="nucleotide sequence ID" value="NZ_BOMV01000026.1"/>
</dbReference>
<reference evidence="1" key="1">
    <citation type="submission" date="2021-01" db="EMBL/GenBank/DDBJ databases">
        <title>Whole genome shotgun sequence of Actinoplanes rishiriensis NBRC 108556.</title>
        <authorList>
            <person name="Komaki H."/>
            <person name="Tamura T."/>
        </authorList>
    </citation>
    <scope>NUCLEOTIDE SEQUENCE</scope>
    <source>
        <strain evidence="1">NBRC 108556</strain>
    </source>
</reference>
<evidence type="ECO:0000313" key="1">
    <source>
        <dbReference type="EMBL" id="GIE95332.1"/>
    </source>
</evidence>
<evidence type="ECO:0000313" key="2">
    <source>
        <dbReference type="Proteomes" id="UP000636960"/>
    </source>
</evidence>
<keyword evidence="2" id="KW-1185">Reference proteome</keyword>
<protein>
    <recommendedName>
        <fullName evidence="3">MBL fold metallo-hydrolase</fullName>
    </recommendedName>
</protein>
<dbReference type="InterPro" id="IPR036866">
    <property type="entry name" value="RibonucZ/Hydroxyglut_hydro"/>
</dbReference>
<dbReference type="Proteomes" id="UP000636960">
    <property type="component" value="Unassembled WGS sequence"/>
</dbReference>
<organism evidence="1 2">
    <name type="scientific">Paractinoplanes rishiriensis</name>
    <dbReference type="NCBI Taxonomy" id="1050105"/>
    <lineage>
        <taxon>Bacteria</taxon>
        <taxon>Bacillati</taxon>
        <taxon>Actinomycetota</taxon>
        <taxon>Actinomycetes</taxon>
        <taxon>Micromonosporales</taxon>
        <taxon>Micromonosporaceae</taxon>
        <taxon>Paractinoplanes</taxon>
    </lineage>
</organism>
<proteinExistence type="predicted"/>
<name>A0A919N0N6_9ACTN</name>
<dbReference type="EMBL" id="BOMV01000026">
    <property type="protein sequence ID" value="GIE95332.1"/>
    <property type="molecule type" value="Genomic_DNA"/>
</dbReference>
<dbReference type="AlphaFoldDB" id="A0A919N0N6"/>
<dbReference type="SUPFAM" id="SSF56281">
    <property type="entry name" value="Metallo-hydrolase/oxidoreductase"/>
    <property type="match status" value="1"/>
</dbReference>
<dbReference type="Gene3D" id="3.60.15.10">
    <property type="entry name" value="Ribonuclease Z/Hydroxyacylglutathione hydrolase-like"/>
    <property type="match status" value="1"/>
</dbReference>
<evidence type="ECO:0008006" key="3">
    <source>
        <dbReference type="Google" id="ProtNLM"/>
    </source>
</evidence>
<accession>A0A919N0N6</accession>
<sequence>MEELQAGLWHWQAPHPDWTPQDHWPRVVSSYAIDTGTHLLLLDPLAVPDKLLRTGRPPVVVLTAPWHERDTRRVVAEFDAPVYTPSADTADDLYRKYGLTIDDMVRQFGVTPERAAAGSGDLDWLPDQNKQVYAAGDRLPFGIEVFPGRERNDVVLWIESHRAVVAGDSLVDFGSGLAIRPETLTRGVTREQVIEGLRPLLDLPVHLMLPAHGAPAGRGALERALAG</sequence>
<gene>
    <name evidence="1" type="ORF">Ari01nite_27970</name>
</gene>
<comment type="caution">
    <text evidence="1">The sequence shown here is derived from an EMBL/GenBank/DDBJ whole genome shotgun (WGS) entry which is preliminary data.</text>
</comment>